<dbReference type="Proteomes" id="UP000245125">
    <property type="component" value="Unassembled WGS sequence"/>
</dbReference>
<evidence type="ECO:0000313" key="13">
    <source>
        <dbReference type="EMBL" id="SPQ00423.1"/>
    </source>
</evidence>
<evidence type="ECO:0000256" key="3">
    <source>
        <dbReference type="ARBA" id="ARBA00022630"/>
    </source>
</evidence>
<keyword evidence="7 10" id="KW-0460">Magnesium</keyword>
<keyword evidence="12" id="KW-1003">Cell membrane</keyword>
<dbReference type="PROSITE" id="PS51257">
    <property type="entry name" value="PROKAR_LIPOPROTEIN"/>
    <property type="match status" value="1"/>
</dbReference>
<accession>A0A2U3QG94</accession>
<dbReference type="InterPro" id="IPR024932">
    <property type="entry name" value="ApbE"/>
</dbReference>
<keyword evidence="4 10" id="KW-0808">Transferase</keyword>
<dbReference type="GO" id="GO:0016740">
    <property type="term" value="F:transferase activity"/>
    <property type="evidence" value="ECO:0007669"/>
    <property type="project" value="UniProtKB-UniRule"/>
</dbReference>
<keyword evidence="14" id="KW-1185">Reference proteome</keyword>
<dbReference type="OrthoDB" id="9778595at2"/>
<feature type="binding site" evidence="11">
    <location>
        <position position="291"/>
    </location>
    <ligand>
        <name>Mg(2+)</name>
        <dbReference type="ChEBI" id="CHEBI:18420"/>
    </ligand>
</feature>
<proteinExistence type="inferred from homology"/>
<evidence type="ECO:0000256" key="5">
    <source>
        <dbReference type="ARBA" id="ARBA00022723"/>
    </source>
</evidence>
<evidence type="ECO:0000256" key="2">
    <source>
        <dbReference type="ARBA" id="ARBA00016337"/>
    </source>
</evidence>
<gene>
    <name evidence="13" type="ORF">NBG4_230022</name>
</gene>
<evidence type="ECO:0000256" key="4">
    <source>
        <dbReference type="ARBA" id="ARBA00022679"/>
    </source>
</evidence>
<evidence type="ECO:0000313" key="14">
    <source>
        <dbReference type="Proteomes" id="UP000245125"/>
    </source>
</evidence>
<dbReference type="AlphaFoldDB" id="A0A2U3QG94"/>
<feature type="binding site" evidence="11">
    <location>
        <position position="172"/>
    </location>
    <ligand>
        <name>Mg(2+)</name>
        <dbReference type="ChEBI" id="CHEBI:18420"/>
    </ligand>
</feature>
<evidence type="ECO:0000256" key="8">
    <source>
        <dbReference type="ARBA" id="ARBA00031306"/>
    </source>
</evidence>
<evidence type="ECO:0000256" key="10">
    <source>
        <dbReference type="PIRNR" id="PIRNR006268"/>
    </source>
</evidence>
<dbReference type="EMBL" id="OUUY01000068">
    <property type="protein sequence ID" value="SPQ00423.1"/>
    <property type="molecule type" value="Genomic_DNA"/>
</dbReference>
<comment type="subcellular location">
    <subcellularLocation>
        <location evidence="12">Cell inner membrane</location>
        <topology evidence="12">Lipid-anchor</topology>
        <orientation evidence="12">Periplasmic side</orientation>
    </subcellularLocation>
</comment>
<keyword evidence="6 10" id="KW-0274">FAD</keyword>
<dbReference type="Gene3D" id="3.10.520.10">
    <property type="entry name" value="ApbE-like domains"/>
    <property type="match status" value="1"/>
</dbReference>
<name>A0A2U3QG94_9BACT</name>
<dbReference type="PIRSF" id="PIRSF006268">
    <property type="entry name" value="ApbE"/>
    <property type="match status" value="1"/>
</dbReference>
<keyword evidence="5 10" id="KW-0479">Metal-binding</keyword>
<organism evidence="13 14">
    <name type="scientific">Candidatus Sulfobium mesophilum</name>
    <dbReference type="NCBI Taxonomy" id="2016548"/>
    <lineage>
        <taxon>Bacteria</taxon>
        <taxon>Pseudomonadati</taxon>
        <taxon>Nitrospirota</taxon>
        <taxon>Nitrospiria</taxon>
        <taxon>Nitrospirales</taxon>
        <taxon>Nitrospiraceae</taxon>
        <taxon>Candidatus Sulfobium</taxon>
    </lineage>
</organism>
<evidence type="ECO:0000256" key="9">
    <source>
        <dbReference type="ARBA" id="ARBA00048540"/>
    </source>
</evidence>
<comment type="function">
    <text evidence="12">Flavin transferase that catalyzes the transfer of the FMN moiety of FAD and its covalent binding to the hydroxyl group of a threonine residue in a target flavoprotein.</text>
</comment>
<sequence length="337" mass="36597">MKKKILILCCVLFPVFFVSCGKAKPSIYKKTKPLMDTLVTITVVSASEEEADKAIEKAFSVIGQFGNKINFFSDKSELSAINKNAGIAPVKVSDETMGVIERALFISEKSGGAFDPTIGPEIRLWDFYKKVRPEDAAIKKNLSLVNFRDIILDHSKSTVLLKRNGMMLDLGGIAKGYAADLALASLRQDKIAAGIVAAAGDIRAFGLKPDGTLWNIGIKNPRQKSEADELIARARLTNKAISTSGDYERYFMDNGRRFHHILDPKTGYPASQCRSVTVISDSGIFADGFSTAVFVSGPEKGMELVRQAGVDAVIIDKDGGIHTTPGIKGMVTFEDSH</sequence>
<keyword evidence="3 10" id="KW-0285">Flavoprotein</keyword>
<evidence type="ECO:0000256" key="6">
    <source>
        <dbReference type="ARBA" id="ARBA00022827"/>
    </source>
</evidence>
<dbReference type="Pfam" id="PF02424">
    <property type="entry name" value="ApbE"/>
    <property type="match status" value="1"/>
</dbReference>
<dbReference type="GO" id="GO:0046872">
    <property type="term" value="F:metal ion binding"/>
    <property type="evidence" value="ECO:0007669"/>
    <property type="project" value="UniProtKB-UniRule"/>
</dbReference>
<dbReference type="PANTHER" id="PTHR30040">
    <property type="entry name" value="THIAMINE BIOSYNTHESIS LIPOPROTEIN APBE"/>
    <property type="match status" value="1"/>
</dbReference>
<evidence type="ECO:0000256" key="11">
    <source>
        <dbReference type="PIRSR" id="PIRSR006268-2"/>
    </source>
</evidence>
<dbReference type="PANTHER" id="PTHR30040:SF2">
    <property type="entry name" value="FAD:PROTEIN FMN TRANSFERASE"/>
    <property type="match status" value="1"/>
</dbReference>
<protein>
    <recommendedName>
        <fullName evidence="2 10">FAD:protein FMN transferase</fullName>
        <ecNumber evidence="1 10">2.7.1.180</ecNumber>
    </recommendedName>
    <alternativeName>
        <fullName evidence="8 10">Flavin transferase</fullName>
    </alternativeName>
</protein>
<comment type="similarity">
    <text evidence="10 12">Belongs to the ApbE family.</text>
</comment>
<keyword evidence="12 13" id="KW-0449">Lipoprotein</keyword>
<keyword evidence="12" id="KW-0732">Signal</keyword>
<comment type="catalytic activity">
    <reaction evidence="9 10 12">
        <text>L-threonyl-[protein] + FAD = FMN-L-threonyl-[protein] + AMP + H(+)</text>
        <dbReference type="Rhea" id="RHEA:36847"/>
        <dbReference type="Rhea" id="RHEA-COMP:11060"/>
        <dbReference type="Rhea" id="RHEA-COMP:11061"/>
        <dbReference type="ChEBI" id="CHEBI:15378"/>
        <dbReference type="ChEBI" id="CHEBI:30013"/>
        <dbReference type="ChEBI" id="CHEBI:57692"/>
        <dbReference type="ChEBI" id="CHEBI:74257"/>
        <dbReference type="ChEBI" id="CHEBI:456215"/>
        <dbReference type="EC" id="2.7.1.180"/>
    </reaction>
</comment>
<reference evidence="14" key="1">
    <citation type="submission" date="2018-03" db="EMBL/GenBank/DDBJ databases">
        <authorList>
            <person name="Zecchin S."/>
        </authorList>
    </citation>
    <scope>NUCLEOTIDE SEQUENCE [LARGE SCALE GENOMIC DNA]</scope>
</reference>
<keyword evidence="12" id="KW-0997">Cell inner membrane</keyword>
<evidence type="ECO:0000256" key="12">
    <source>
        <dbReference type="RuleBase" id="RU363002"/>
    </source>
</evidence>
<dbReference type="EC" id="2.7.1.180" evidence="1 10"/>
<dbReference type="SUPFAM" id="SSF143631">
    <property type="entry name" value="ApbE-like"/>
    <property type="match status" value="1"/>
</dbReference>
<evidence type="ECO:0000256" key="7">
    <source>
        <dbReference type="ARBA" id="ARBA00022842"/>
    </source>
</evidence>
<dbReference type="InterPro" id="IPR003374">
    <property type="entry name" value="ApbE-like_sf"/>
</dbReference>
<evidence type="ECO:0000256" key="1">
    <source>
        <dbReference type="ARBA" id="ARBA00011955"/>
    </source>
</evidence>
<feature type="signal peptide" evidence="12">
    <location>
        <begin position="1"/>
        <end position="23"/>
    </location>
</feature>
<keyword evidence="12" id="KW-0472">Membrane</keyword>
<dbReference type="GO" id="GO:0005886">
    <property type="term" value="C:plasma membrane"/>
    <property type="evidence" value="ECO:0007669"/>
    <property type="project" value="UniProtKB-SubCell"/>
</dbReference>
<feature type="chain" id="PRO_5015372835" description="FAD:protein FMN transferase" evidence="12">
    <location>
        <begin position="24"/>
        <end position="337"/>
    </location>
</feature>
<feature type="binding site" evidence="11">
    <location>
        <position position="287"/>
    </location>
    <ligand>
        <name>Mg(2+)</name>
        <dbReference type="ChEBI" id="CHEBI:18420"/>
    </ligand>
</feature>
<comment type="cofactor">
    <cofactor evidence="11">
        <name>Mg(2+)</name>
        <dbReference type="ChEBI" id="CHEBI:18420"/>
    </cofactor>
    <cofactor evidence="11">
        <name>Mn(2+)</name>
        <dbReference type="ChEBI" id="CHEBI:29035"/>
    </cofactor>
    <text evidence="11">Magnesium. Can also use manganese.</text>
</comment>